<name>A0ABS8YMD3_9BACL</name>
<dbReference type="EMBL" id="JAJNBZ010000012">
    <property type="protein sequence ID" value="MCE5170739.1"/>
    <property type="molecule type" value="Genomic_DNA"/>
</dbReference>
<keyword evidence="2" id="KW-1185">Reference proteome</keyword>
<comment type="caution">
    <text evidence="1">The sequence shown here is derived from an EMBL/GenBank/DDBJ whole genome shotgun (WGS) entry which is preliminary data.</text>
</comment>
<evidence type="ECO:0000313" key="2">
    <source>
        <dbReference type="Proteomes" id="UP001199916"/>
    </source>
</evidence>
<organism evidence="1 2">
    <name type="scientific">Paenibacillus profundus</name>
    <dbReference type="NCBI Taxonomy" id="1173085"/>
    <lineage>
        <taxon>Bacteria</taxon>
        <taxon>Bacillati</taxon>
        <taxon>Bacillota</taxon>
        <taxon>Bacilli</taxon>
        <taxon>Bacillales</taxon>
        <taxon>Paenibacillaceae</taxon>
        <taxon>Paenibacillus</taxon>
    </lineage>
</organism>
<evidence type="ECO:0000313" key="1">
    <source>
        <dbReference type="EMBL" id="MCE5170739.1"/>
    </source>
</evidence>
<proteinExistence type="predicted"/>
<sequence length="59" mass="6798">MNFNELRDYSNTLEELLGNKLKNFIQMVEISSEELEDFYSYLYHDAAGGVGGYSFSGQY</sequence>
<reference evidence="1 2" key="1">
    <citation type="submission" date="2021-11" db="EMBL/GenBank/DDBJ databases">
        <title>Draft genome sequence of Paenibacillus profundus YoMME, a new Gram-positive bacteria with exoelectrogenic properties.</title>
        <authorList>
            <person name="Hubenova Y."/>
            <person name="Hubenova E."/>
            <person name="Manasiev Y."/>
            <person name="Peykov S."/>
            <person name="Mitov M."/>
        </authorList>
    </citation>
    <scope>NUCLEOTIDE SEQUENCE [LARGE SCALE GENOMIC DNA]</scope>
    <source>
        <strain evidence="1 2">YoMME</strain>
    </source>
</reference>
<dbReference type="Proteomes" id="UP001199916">
    <property type="component" value="Unassembled WGS sequence"/>
</dbReference>
<protein>
    <submittedName>
        <fullName evidence="1">Uncharacterized protein</fullName>
    </submittedName>
</protein>
<dbReference type="RefSeq" id="WP_233697397.1">
    <property type="nucleotide sequence ID" value="NZ_JAJNBZ010000012.1"/>
</dbReference>
<gene>
    <name evidence="1" type="ORF">LQV63_15640</name>
</gene>
<accession>A0ABS8YMD3</accession>